<reference evidence="2 3" key="1">
    <citation type="submission" date="2015-01" db="EMBL/GenBank/DDBJ databases">
        <title>Evolution of Trichinella species and genotypes.</title>
        <authorList>
            <person name="Korhonen P.K."/>
            <person name="Edoardo P."/>
            <person name="Giuseppe L.R."/>
            <person name="Gasser R.B."/>
        </authorList>
    </citation>
    <scope>NUCLEOTIDE SEQUENCE [LARGE SCALE GENOMIC DNA]</scope>
    <source>
        <strain evidence="2">ISS1029</strain>
    </source>
</reference>
<feature type="compositionally biased region" description="Polar residues" evidence="1">
    <location>
        <begin position="83"/>
        <end position="93"/>
    </location>
</feature>
<keyword evidence="3" id="KW-1185">Reference proteome</keyword>
<evidence type="ECO:0000313" key="2">
    <source>
        <dbReference type="EMBL" id="KRZ17889.1"/>
    </source>
</evidence>
<comment type="caution">
    <text evidence="2">The sequence shown here is derived from an EMBL/GenBank/DDBJ whole genome shotgun (WGS) entry which is preliminary data.</text>
</comment>
<evidence type="ECO:0000256" key="1">
    <source>
        <dbReference type="SAM" id="MobiDB-lite"/>
    </source>
</evidence>
<dbReference type="Proteomes" id="UP000055024">
    <property type="component" value="Unassembled WGS sequence"/>
</dbReference>
<sequence length="99" mass="11357">MPSSATDYHQNQETKARKLKTSVIKPQIPSKSKSKDVENQRETAAIHTGAQIKNSYDMKLNTSYTFMLKSKFSEIQVMHHTNKQGNQPQQESTFKNKID</sequence>
<name>A0A0V1I4W5_9BILA</name>
<gene>
    <name evidence="2" type="ORF">T11_301</name>
</gene>
<feature type="region of interest" description="Disordered" evidence="1">
    <location>
        <begin position="1"/>
        <end position="41"/>
    </location>
</feature>
<evidence type="ECO:0000313" key="3">
    <source>
        <dbReference type="Proteomes" id="UP000055024"/>
    </source>
</evidence>
<accession>A0A0V1I4W5</accession>
<proteinExistence type="predicted"/>
<feature type="region of interest" description="Disordered" evidence="1">
    <location>
        <begin position="79"/>
        <end position="99"/>
    </location>
</feature>
<dbReference type="AlphaFoldDB" id="A0A0V1I4W5"/>
<organism evidence="2 3">
    <name type="scientific">Trichinella zimbabwensis</name>
    <dbReference type="NCBI Taxonomy" id="268475"/>
    <lineage>
        <taxon>Eukaryota</taxon>
        <taxon>Metazoa</taxon>
        <taxon>Ecdysozoa</taxon>
        <taxon>Nematoda</taxon>
        <taxon>Enoplea</taxon>
        <taxon>Dorylaimia</taxon>
        <taxon>Trichinellida</taxon>
        <taxon>Trichinellidae</taxon>
        <taxon>Trichinella</taxon>
    </lineage>
</organism>
<protein>
    <submittedName>
        <fullName evidence="2">Uncharacterized protein</fullName>
    </submittedName>
</protein>
<dbReference type="EMBL" id="JYDP01000005">
    <property type="protein sequence ID" value="KRZ17889.1"/>
    <property type="molecule type" value="Genomic_DNA"/>
</dbReference>